<gene>
    <name evidence="7" type="ORF">Msi02_08680</name>
</gene>
<keyword evidence="4 6" id="KW-1133">Transmembrane helix</keyword>
<evidence type="ECO:0000313" key="7">
    <source>
        <dbReference type="EMBL" id="GIH60051.1"/>
    </source>
</evidence>
<organism evidence="7 8">
    <name type="scientific">Microbispora siamensis</name>
    <dbReference type="NCBI Taxonomy" id="564413"/>
    <lineage>
        <taxon>Bacteria</taxon>
        <taxon>Bacillati</taxon>
        <taxon>Actinomycetota</taxon>
        <taxon>Actinomycetes</taxon>
        <taxon>Streptosporangiales</taxon>
        <taxon>Streptosporangiaceae</taxon>
        <taxon>Microbispora</taxon>
    </lineage>
</organism>
<evidence type="ECO:0000256" key="2">
    <source>
        <dbReference type="ARBA" id="ARBA00022475"/>
    </source>
</evidence>
<keyword evidence="3 6" id="KW-0812">Transmembrane</keyword>
<reference evidence="7 8" key="1">
    <citation type="submission" date="2021-01" db="EMBL/GenBank/DDBJ databases">
        <title>Whole genome shotgun sequence of Microbispora siamensis NBRC 104113.</title>
        <authorList>
            <person name="Komaki H."/>
            <person name="Tamura T."/>
        </authorList>
    </citation>
    <scope>NUCLEOTIDE SEQUENCE [LARGE SCALE GENOMIC DNA]</scope>
    <source>
        <strain evidence="7 8">NBRC 104113</strain>
    </source>
</reference>
<evidence type="ECO:0000256" key="6">
    <source>
        <dbReference type="SAM" id="Phobius"/>
    </source>
</evidence>
<dbReference type="PANTHER" id="PTHR23513:SF11">
    <property type="entry name" value="STAPHYLOFERRIN A TRANSPORTER"/>
    <property type="match status" value="1"/>
</dbReference>
<feature type="transmembrane region" description="Helical" evidence="6">
    <location>
        <begin position="26"/>
        <end position="59"/>
    </location>
</feature>
<evidence type="ECO:0000256" key="4">
    <source>
        <dbReference type="ARBA" id="ARBA00022989"/>
    </source>
</evidence>
<dbReference type="RefSeq" id="WP_239108112.1">
    <property type="nucleotide sequence ID" value="NZ_BOOF01000003.1"/>
</dbReference>
<keyword evidence="2" id="KW-1003">Cell membrane</keyword>
<feature type="transmembrane region" description="Helical" evidence="6">
    <location>
        <begin position="83"/>
        <end position="104"/>
    </location>
</feature>
<comment type="subcellular location">
    <subcellularLocation>
        <location evidence="1">Cell membrane</location>
        <topology evidence="1">Multi-pass membrane protein</topology>
    </subcellularLocation>
</comment>
<accession>A0ABQ4GF60</accession>
<evidence type="ECO:0000256" key="5">
    <source>
        <dbReference type="ARBA" id="ARBA00023136"/>
    </source>
</evidence>
<evidence type="ECO:0008006" key="9">
    <source>
        <dbReference type="Google" id="ProtNLM"/>
    </source>
</evidence>
<dbReference type="Gene3D" id="1.20.1250.20">
    <property type="entry name" value="MFS general substrate transporter like domains"/>
    <property type="match status" value="1"/>
</dbReference>
<dbReference type="InterPro" id="IPR036259">
    <property type="entry name" value="MFS_trans_sf"/>
</dbReference>
<comment type="caution">
    <text evidence="7">The sequence shown here is derived from an EMBL/GenBank/DDBJ whole genome shotgun (WGS) entry which is preliminary data.</text>
</comment>
<dbReference type="EMBL" id="BOOF01000003">
    <property type="protein sequence ID" value="GIH60051.1"/>
    <property type="molecule type" value="Genomic_DNA"/>
</dbReference>
<keyword evidence="8" id="KW-1185">Reference proteome</keyword>
<evidence type="ECO:0000313" key="8">
    <source>
        <dbReference type="Proteomes" id="UP000660454"/>
    </source>
</evidence>
<protein>
    <recommendedName>
        <fullName evidence="9">MFS transporter</fullName>
    </recommendedName>
</protein>
<keyword evidence="5 6" id="KW-0472">Membrane</keyword>
<dbReference type="PANTHER" id="PTHR23513">
    <property type="entry name" value="INTEGRAL MEMBRANE EFFLUX PROTEIN-RELATED"/>
    <property type="match status" value="1"/>
</dbReference>
<evidence type="ECO:0000256" key="3">
    <source>
        <dbReference type="ARBA" id="ARBA00022692"/>
    </source>
</evidence>
<evidence type="ECO:0000256" key="1">
    <source>
        <dbReference type="ARBA" id="ARBA00004651"/>
    </source>
</evidence>
<feature type="transmembrane region" description="Helical" evidence="6">
    <location>
        <begin position="110"/>
        <end position="131"/>
    </location>
</feature>
<sequence length="148" mass="14710">MTAFAVGALIGSLAVARRPVPAPRLAGLAMLGLGLALAVAALAPSVTWAMPLFALAGLFDGPLLSATLRIRADHAPPRLRPQVFTLGAGLKITAASCGSAVAGLCAGLPAPLVLLGIAAVQVAAAVLYAVVRSPRTRGTTAVPEAFTP</sequence>
<dbReference type="Proteomes" id="UP000660454">
    <property type="component" value="Unassembled WGS sequence"/>
</dbReference>
<name>A0ABQ4GF60_9ACTN</name>
<dbReference type="SUPFAM" id="SSF103473">
    <property type="entry name" value="MFS general substrate transporter"/>
    <property type="match status" value="1"/>
</dbReference>
<proteinExistence type="predicted"/>